<dbReference type="InterPro" id="IPR053168">
    <property type="entry name" value="Glutamic_endopeptidase"/>
</dbReference>
<dbReference type="Gene3D" id="3.90.1320.10">
    <property type="entry name" value="Outer-capsid protein sigma 3, large lobe"/>
    <property type="match status" value="1"/>
</dbReference>
<protein>
    <recommendedName>
        <fullName evidence="1">Neprosin PEP catalytic domain-containing protein</fullName>
    </recommendedName>
</protein>
<keyword evidence="3" id="KW-1185">Reference proteome</keyword>
<dbReference type="Pfam" id="PF03080">
    <property type="entry name" value="Neprosin"/>
    <property type="match status" value="1"/>
</dbReference>
<dbReference type="Pfam" id="PF14365">
    <property type="entry name" value="Neprosin_AP"/>
    <property type="match status" value="1"/>
</dbReference>
<dbReference type="InterPro" id="IPR004314">
    <property type="entry name" value="Neprosin"/>
</dbReference>
<feature type="domain" description="Neprosin PEP catalytic" evidence="1">
    <location>
        <begin position="121"/>
        <end position="367"/>
    </location>
</feature>
<evidence type="ECO:0000313" key="2">
    <source>
        <dbReference type="EnsemblPlants" id="AET2Gv20410000.1"/>
    </source>
</evidence>
<evidence type="ECO:0000259" key="1">
    <source>
        <dbReference type="PROSITE" id="PS52045"/>
    </source>
</evidence>
<sequence>HLKRLNKAPLASIESPDGDIIDCVPISSQPAFDHPLLKNHTIQTRPAYHPEGLYDESKVASQKQRTQTITQMWHQNGLCQENTIPIRRTKKEDVFRASSIRRYGKKTHLSTPNPSSVDPAMLNENGHQHAIAYVEGDKYYGAKATINVWQPSIQQGNEFSLSQLWILGGSFGQDLNSIEAGWQVSPDLYGDNNTRLFTYWTSDAYQATGCYNLLCSGFIQTNNQIAMGASIFPISNYGGSQYDINILVWKVNYKRPSHADQIREWGQRNLYIHAWCMPTCFLVFLEAYVKATTTVALSSLGTVDALTVVLTQVVVVLDLCLPTHTLMLASLQLKNQEYSTCVHASPVIKYYLRPCDRNFEICLFCQP</sequence>
<reference evidence="2" key="4">
    <citation type="submission" date="2019-03" db="UniProtKB">
        <authorList>
            <consortium name="EnsemblPlants"/>
        </authorList>
    </citation>
    <scope>IDENTIFICATION</scope>
</reference>
<reference evidence="3" key="1">
    <citation type="journal article" date="2014" name="Science">
        <title>Ancient hybridizations among the ancestral genomes of bread wheat.</title>
        <authorList>
            <consortium name="International Wheat Genome Sequencing Consortium,"/>
            <person name="Marcussen T."/>
            <person name="Sandve S.R."/>
            <person name="Heier L."/>
            <person name="Spannagl M."/>
            <person name="Pfeifer M."/>
            <person name="Jakobsen K.S."/>
            <person name="Wulff B.B."/>
            <person name="Steuernagel B."/>
            <person name="Mayer K.F."/>
            <person name="Olsen O.A."/>
        </authorList>
    </citation>
    <scope>NUCLEOTIDE SEQUENCE [LARGE SCALE GENOMIC DNA]</scope>
    <source>
        <strain evidence="3">cv. AL8/78</strain>
    </source>
</reference>
<reference evidence="2" key="3">
    <citation type="journal article" date="2017" name="Nature">
        <title>Genome sequence of the progenitor of the wheat D genome Aegilops tauschii.</title>
        <authorList>
            <person name="Luo M.C."/>
            <person name="Gu Y.Q."/>
            <person name="Puiu D."/>
            <person name="Wang H."/>
            <person name="Twardziok S.O."/>
            <person name="Deal K.R."/>
            <person name="Huo N."/>
            <person name="Zhu T."/>
            <person name="Wang L."/>
            <person name="Wang Y."/>
            <person name="McGuire P.E."/>
            <person name="Liu S."/>
            <person name="Long H."/>
            <person name="Ramasamy R.K."/>
            <person name="Rodriguez J.C."/>
            <person name="Van S.L."/>
            <person name="Yuan L."/>
            <person name="Wang Z."/>
            <person name="Xia Z."/>
            <person name="Xiao L."/>
            <person name="Anderson O.D."/>
            <person name="Ouyang S."/>
            <person name="Liang Y."/>
            <person name="Zimin A.V."/>
            <person name="Pertea G."/>
            <person name="Qi P."/>
            <person name="Bennetzen J.L."/>
            <person name="Dai X."/>
            <person name="Dawson M.W."/>
            <person name="Muller H.G."/>
            <person name="Kugler K."/>
            <person name="Rivarola-Duarte L."/>
            <person name="Spannagl M."/>
            <person name="Mayer K.F.X."/>
            <person name="Lu F.H."/>
            <person name="Bevan M.W."/>
            <person name="Leroy P."/>
            <person name="Li P."/>
            <person name="You F.M."/>
            <person name="Sun Q."/>
            <person name="Liu Z."/>
            <person name="Lyons E."/>
            <person name="Wicker T."/>
            <person name="Salzberg S.L."/>
            <person name="Devos K.M."/>
            <person name="Dvorak J."/>
        </authorList>
    </citation>
    <scope>NUCLEOTIDE SEQUENCE [LARGE SCALE GENOMIC DNA]</scope>
    <source>
        <strain evidence="2">cv. AL8/78</strain>
    </source>
</reference>
<dbReference type="Gramene" id="AET2Gv20410000.1">
    <property type="protein sequence ID" value="AET2Gv20410000.1"/>
    <property type="gene ID" value="AET2Gv20410000"/>
</dbReference>
<dbReference type="Proteomes" id="UP000015105">
    <property type="component" value="Chromosome 2D"/>
</dbReference>
<reference evidence="3" key="2">
    <citation type="journal article" date="2017" name="Nat. Plants">
        <title>The Aegilops tauschii genome reveals multiple impacts of transposons.</title>
        <authorList>
            <person name="Zhao G."/>
            <person name="Zou C."/>
            <person name="Li K."/>
            <person name="Wang K."/>
            <person name="Li T."/>
            <person name="Gao L."/>
            <person name="Zhang X."/>
            <person name="Wang H."/>
            <person name="Yang Z."/>
            <person name="Liu X."/>
            <person name="Jiang W."/>
            <person name="Mao L."/>
            <person name="Kong X."/>
            <person name="Jiao Y."/>
            <person name="Jia J."/>
        </authorList>
    </citation>
    <scope>NUCLEOTIDE SEQUENCE [LARGE SCALE GENOMIC DNA]</scope>
    <source>
        <strain evidence="3">cv. AL8/78</strain>
    </source>
</reference>
<dbReference type="InterPro" id="IPR025521">
    <property type="entry name" value="Neprosin_propep"/>
</dbReference>
<reference evidence="2" key="5">
    <citation type="journal article" date="2021" name="G3 (Bethesda)">
        <title>Aegilops tauschii genome assembly Aet v5.0 features greater sequence contiguity and improved annotation.</title>
        <authorList>
            <person name="Wang L."/>
            <person name="Zhu T."/>
            <person name="Rodriguez J.C."/>
            <person name="Deal K.R."/>
            <person name="Dubcovsky J."/>
            <person name="McGuire P.E."/>
            <person name="Lux T."/>
            <person name="Spannagl M."/>
            <person name="Mayer K.F.X."/>
            <person name="Baldrich P."/>
            <person name="Meyers B.C."/>
            <person name="Huo N."/>
            <person name="Gu Y.Q."/>
            <person name="Zhou H."/>
            <person name="Devos K.M."/>
            <person name="Bennetzen J.L."/>
            <person name="Unver T."/>
            <person name="Budak H."/>
            <person name="Gulick P.J."/>
            <person name="Galiba G."/>
            <person name="Kalapos B."/>
            <person name="Nelson D.R."/>
            <person name="Li P."/>
            <person name="You F.M."/>
            <person name="Luo M.C."/>
            <person name="Dvorak J."/>
        </authorList>
    </citation>
    <scope>NUCLEOTIDE SEQUENCE [LARGE SCALE GENOMIC DNA]</scope>
    <source>
        <strain evidence="2">cv. AL8/78</strain>
    </source>
</reference>
<proteinExistence type="predicted"/>
<evidence type="ECO:0000313" key="3">
    <source>
        <dbReference type="Proteomes" id="UP000015105"/>
    </source>
</evidence>
<name>A0A453B880_AEGTS</name>
<accession>A0A453B880</accession>
<dbReference type="AlphaFoldDB" id="A0A453B880"/>
<dbReference type="PANTHER" id="PTHR31589:SF210">
    <property type="entry name" value="OS07G0573400 PROTEIN"/>
    <property type="match status" value="1"/>
</dbReference>
<organism evidence="2 3">
    <name type="scientific">Aegilops tauschii subsp. strangulata</name>
    <name type="common">Goatgrass</name>
    <dbReference type="NCBI Taxonomy" id="200361"/>
    <lineage>
        <taxon>Eukaryota</taxon>
        <taxon>Viridiplantae</taxon>
        <taxon>Streptophyta</taxon>
        <taxon>Embryophyta</taxon>
        <taxon>Tracheophyta</taxon>
        <taxon>Spermatophyta</taxon>
        <taxon>Magnoliopsida</taxon>
        <taxon>Liliopsida</taxon>
        <taxon>Poales</taxon>
        <taxon>Poaceae</taxon>
        <taxon>BOP clade</taxon>
        <taxon>Pooideae</taxon>
        <taxon>Triticodae</taxon>
        <taxon>Triticeae</taxon>
        <taxon>Triticinae</taxon>
        <taxon>Aegilops</taxon>
    </lineage>
</organism>
<dbReference type="PANTHER" id="PTHR31589">
    <property type="entry name" value="PROTEIN, PUTATIVE (DUF239)-RELATED-RELATED"/>
    <property type="match status" value="1"/>
</dbReference>
<dbReference type="PROSITE" id="PS52045">
    <property type="entry name" value="NEPROSIN_PEP_CD"/>
    <property type="match status" value="1"/>
</dbReference>
<dbReference type="EnsemblPlants" id="AET2Gv20410000.1">
    <property type="protein sequence ID" value="AET2Gv20410000.1"/>
    <property type="gene ID" value="AET2Gv20410000"/>
</dbReference>